<dbReference type="EMBL" id="CACRTL010000004">
    <property type="protein sequence ID" value="VYT58956.1"/>
    <property type="molecule type" value="Genomic_DNA"/>
</dbReference>
<evidence type="ECO:0000313" key="1">
    <source>
        <dbReference type="EMBL" id="MDB7085432.1"/>
    </source>
</evidence>
<dbReference type="RefSeq" id="WP_003539218.1">
    <property type="nucleotide sequence ID" value="NZ_AP031443.1"/>
</dbReference>
<name>A0A6N2XZ38_9FIRM</name>
<dbReference type="EMBL" id="JAQLKE010000039">
    <property type="protein sequence ID" value="MDB7085432.1"/>
    <property type="molecule type" value="Genomic_DNA"/>
</dbReference>
<protein>
    <submittedName>
        <fullName evidence="2">Uncharacterized protein</fullName>
    </submittedName>
</protein>
<dbReference type="GeneID" id="64197032"/>
<gene>
    <name evidence="2" type="ORF">CRLFYP8_00976</name>
    <name evidence="1" type="ORF">PM738_16615</name>
</gene>
<organism evidence="2">
    <name type="scientific">Thomasclavelia ramosa</name>
    <dbReference type="NCBI Taxonomy" id="1547"/>
    <lineage>
        <taxon>Bacteria</taxon>
        <taxon>Bacillati</taxon>
        <taxon>Bacillota</taxon>
        <taxon>Erysipelotrichia</taxon>
        <taxon>Erysipelotrichales</taxon>
        <taxon>Coprobacillaceae</taxon>
        <taxon>Thomasclavelia</taxon>
    </lineage>
</organism>
<dbReference type="Proteomes" id="UP001211987">
    <property type="component" value="Unassembled WGS sequence"/>
</dbReference>
<sequence length="48" mass="5576">MESLENIAERISTTKKSLEEHPRQNLEIAIKELLEISKELDLVKKSIK</sequence>
<evidence type="ECO:0000313" key="2">
    <source>
        <dbReference type="EMBL" id="VYT58956.1"/>
    </source>
</evidence>
<dbReference type="AlphaFoldDB" id="A0A6N2XZ38"/>
<reference evidence="2" key="1">
    <citation type="submission" date="2019-11" db="EMBL/GenBank/DDBJ databases">
        <authorList>
            <person name="Feng L."/>
        </authorList>
    </citation>
    <scope>NUCLEOTIDE SEQUENCE</scope>
    <source>
        <strain evidence="2">CramosumLFYP8</strain>
    </source>
</reference>
<reference evidence="1" key="2">
    <citation type="submission" date="2023-01" db="EMBL/GenBank/DDBJ databases">
        <title>Human gut microbiome strain richness.</title>
        <authorList>
            <person name="Chen-Liaw A."/>
        </authorList>
    </citation>
    <scope>NUCLEOTIDE SEQUENCE</scope>
    <source>
        <strain evidence="1">1001217st2_G6_1001217B_191108</strain>
    </source>
</reference>
<proteinExistence type="predicted"/>
<accession>A0A6N2XZ38</accession>